<organism evidence="2 3">
    <name type="scientific">Pseudoclavibacter caeni</name>
    <dbReference type="NCBI Taxonomy" id="908846"/>
    <lineage>
        <taxon>Bacteria</taxon>
        <taxon>Bacillati</taxon>
        <taxon>Actinomycetota</taxon>
        <taxon>Actinomycetes</taxon>
        <taxon>Micrococcales</taxon>
        <taxon>Microbacteriaceae</taxon>
        <taxon>Pseudoclavibacter</taxon>
    </lineage>
</organism>
<keyword evidence="3" id="KW-1185">Reference proteome</keyword>
<reference evidence="2 3" key="1">
    <citation type="submission" date="2019-09" db="EMBL/GenBank/DDBJ databases">
        <title>Phylogeny of genus Pseudoclavibacter and closely related genus.</title>
        <authorList>
            <person name="Li Y."/>
        </authorList>
    </citation>
    <scope>NUCLEOTIDE SEQUENCE [LARGE SCALE GENOMIC DNA]</scope>
    <source>
        <strain evidence="2 3">JCM 16921</strain>
    </source>
</reference>
<dbReference type="InterPro" id="IPR010281">
    <property type="entry name" value="DUF885"/>
</dbReference>
<comment type="caution">
    <text evidence="2">The sequence shown here is derived from an EMBL/GenBank/DDBJ whole genome shotgun (WGS) entry which is preliminary data.</text>
</comment>
<gene>
    <name evidence="2" type="ORF">F8O02_07425</name>
</gene>
<dbReference type="Proteomes" id="UP000481339">
    <property type="component" value="Unassembled WGS sequence"/>
</dbReference>
<feature type="compositionally biased region" description="Low complexity" evidence="1">
    <location>
        <begin position="103"/>
        <end position="135"/>
    </location>
</feature>
<evidence type="ECO:0000256" key="1">
    <source>
        <dbReference type="SAM" id="MobiDB-lite"/>
    </source>
</evidence>
<evidence type="ECO:0000313" key="2">
    <source>
        <dbReference type="EMBL" id="KAB1631760.1"/>
    </source>
</evidence>
<feature type="region of interest" description="Disordered" evidence="1">
    <location>
        <begin position="102"/>
        <end position="135"/>
    </location>
</feature>
<protein>
    <submittedName>
        <fullName evidence="2">DUF885 domain-containing protein</fullName>
    </submittedName>
</protein>
<dbReference type="AlphaFoldDB" id="A0A7C8FUB5"/>
<dbReference type="EMBL" id="WBKA01000005">
    <property type="protein sequence ID" value="KAB1631760.1"/>
    <property type="molecule type" value="Genomic_DNA"/>
</dbReference>
<dbReference type="Pfam" id="PF05960">
    <property type="entry name" value="DUF885"/>
    <property type="match status" value="1"/>
</dbReference>
<name>A0A7C8FUB5_9MICO</name>
<evidence type="ECO:0000313" key="3">
    <source>
        <dbReference type="Proteomes" id="UP000481339"/>
    </source>
</evidence>
<accession>A0A7C8FUB5</accession>
<dbReference type="OrthoDB" id="7207122at2"/>
<sequence>MYRGGRTMTDIRTLDGRPITPEALADARGELARLADEWWRWRAAEQPRTDDDIPRIERPAGWAPDWSADAVVRYRADLAAFAARRASLPAIDPATTLAGTPGAEGASAANANSGARGANGTADASATDAPDSPSATHAAQARAYLVDRALIGSSIARARFELDVLAAWQRDPGFYIDQTIGVVFDLLRPEGPFDTARTEDVAAALERIPALLDQGRTNLVGHAQTEPTRLAAATLASAGGRPGGVGEAVRDAIEATAEELAGDVPETLRERLATAGEEAADALDAYRAWLEHDLDTTPWQPIGREAFVRFLREIALNPADPEELLITGRIELERAEAFSVIESRGHRLDSGRSQPREALPAATASACERQHAQEAAIRDFYERQGLLSQPEELRHYRLLPMPARIEPLQWLGVTDDIPAEHAAERDALSWQPDAAEDAAGRADTDSGLGFFDDAIARDPMTGLIHEGCHSQQIALSAAHPDPIRRHYYDSGANEGIGFYNEEMLARAGLFGGGIDVTPADDDPDSRETVHAFLRLRALRVQIDIELALGRLTIDEATRILAERVPMDEPTARWEAAFFAKTPGQGMTYQVGKTQILGFLAAAVRSGLTLREFHDRLWREGNVPIALQRYELLGDVAQLRGLVL</sequence>
<proteinExistence type="predicted"/>